<comment type="caution">
    <text evidence="2">The sequence shown here is derived from an EMBL/GenBank/DDBJ whole genome shotgun (WGS) entry which is preliminary data.</text>
</comment>
<dbReference type="PANTHER" id="PTHR37299:SF4">
    <property type="entry name" value="TRANSCRIPTIONAL REGULATOR"/>
    <property type="match status" value="1"/>
</dbReference>
<dbReference type="GO" id="GO:0000156">
    <property type="term" value="F:phosphorelay response regulator activity"/>
    <property type="evidence" value="ECO:0007669"/>
    <property type="project" value="InterPro"/>
</dbReference>
<dbReference type="EMBL" id="LRFC01000034">
    <property type="protein sequence ID" value="KZE64831.1"/>
    <property type="molecule type" value="Genomic_DNA"/>
</dbReference>
<accession>A0A165N6P4</accession>
<sequence length="145" mass="17065">MKITIIESDDIQELEVVLRCKEMNEEVIKILTSLRSFERKVMGFINGKTYLLLPDDIYYFESVDKKNFAYTKERVYEVSMRLYQVEEMFGDGHLFRATKSTIINLDKVRTITPRFGGKVEVMLENGENMIVSRQYVARLKEKLGF</sequence>
<evidence type="ECO:0000259" key="1">
    <source>
        <dbReference type="PROSITE" id="PS50930"/>
    </source>
</evidence>
<reference evidence="3" key="1">
    <citation type="submission" date="2016-01" db="EMBL/GenBank/DDBJ databases">
        <title>Draft genome of Chromobacterium sp. F49.</title>
        <authorList>
            <person name="Hong K.W."/>
        </authorList>
    </citation>
    <scope>NUCLEOTIDE SEQUENCE [LARGE SCALE GENOMIC DNA]</scope>
    <source>
        <strain evidence="3">P7IIIA</strain>
    </source>
</reference>
<name>A0A165N6P4_9BACL</name>
<feature type="domain" description="HTH LytTR-type" evidence="1">
    <location>
        <begin position="45"/>
        <end position="145"/>
    </location>
</feature>
<dbReference type="AlphaFoldDB" id="A0A165N6P4"/>
<evidence type="ECO:0000313" key="3">
    <source>
        <dbReference type="Proteomes" id="UP000076567"/>
    </source>
</evidence>
<organism evidence="2 3">
    <name type="scientific">Fictibacillus phosphorivorans</name>
    <dbReference type="NCBI Taxonomy" id="1221500"/>
    <lineage>
        <taxon>Bacteria</taxon>
        <taxon>Bacillati</taxon>
        <taxon>Bacillota</taxon>
        <taxon>Bacilli</taxon>
        <taxon>Bacillales</taxon>
        <taxon>Fictibacillaceae</taxon>
        <taxon>Fictibacillus</taxon>
    </lineage>
</organism>
<keyword evidence="3" id="KW-1185">Reference proteome</keyword>
<protein>
    <submittedName>
        <fullName evidence="2">Histidine kinase</fullName>
    </submittedName>
</protein>
<dbReference type="RefSeq" id="WP_066243027.1">
    <property type="nucleotide sequence ID" value="NZ_LRFC01000034.1"/>
</dbReference>
<dbReference type="GO" id="GO:0016301">
    <property type="term" value="F:kinase activity"/>
    <property type="evidence" value="ECO:0007669"/>
    <property type="project" value="UniProtKB-KW"/>
</dbReference>
<dbReference type="InterPro" id="IPR046947">
    <property type="entry name" value="LytR-like"/>
</dbReference>
<evidence type="ECO:0000313" key="2">
    <source>
        <dbReference type="EMBL" id="KZE64831.1"/>
    </source>
</evidence>
<dbReference type="GO" id="GO:0003677">
    <property type="term" value="F:DNA binding"/>
    <property type="evidence" value="ECO:0007669"/>
    <property type="project" value="InterPro"/>
</dbReference>
<dbReference type="OrthoDB" id="9808614at2"/>
<dbReference type="Pfam" id="PF04397">
    <property type="entry name" value="LytTR"/>
    <property type="match status" value="1"/>
</dbReference>
<dbReference type="InterPro" id="IPR007492">
    <property type="entry name" value="LytTR_DNA-bd_dom"/>
</dbReference>
<dbReference type="SMART" id="SM00850">
    <property type="entry name" value="LytTR"/>
    <property type="match status" value="1"/>
</dbReference>
<proteinExistence type="predicted"/>
<keyword evidence="2" id="KW-0418">Kinase</keyword>
<dbReference type="Proteomes" id="UP000076567">
    <property type="component" value="Unassembled WGS sequence"/>
</dbReference>
<dbReference type="PROSITE" id="PS50930">
    <property type="entry name" value="HTH_LYTTR"/>
    <property type="match status" value="1"/>
</dbReference>
<keyword evidence="2" id="KW-0808">Transferase</keyword>
<dbReference type="PANTHER" id="PTHR37299">
    <property type="entry name" value="TRANSCRIPTIONAL REGULATOR-RELATED"/>
    <property type="match status" value="1"/>
</dbReference>
<gene>
    <name evidence="2" type="ORF">AWM68_09245</name>
</gene>
<dbReference type="Gene3D" id="2.40.50.1020">
    <property type="entry name" value="LytTr DNA-binding domain"/>
    <property type="match status" value="1"/>
</dbReference>